<keyword evidence="1" id="KW-1133">Transmembrane helix</keyword>
<evidence type="ECO:0000313" key="2">
    <source>
        <dbReference type="EMBL" id="BCX81067.1"/>
    </source>
</evidence>
<keyword evidence="3" id="KW-1185">Reference proteome</keyword>
<dbReference type="EMBL" id="AP024714">
    <property type="protein sequence ID" value="BCX81067.1"/>
    <property type="molecule type" value="Genomic_DNA"/>
</dbReference>
<protein>
    <submittedName>
        <fullName evidence="2">Uncharacterized protein</fullName>
    </submittedName>
</protein>
<evidence type="ECO:0000256" key="1">
    <source>
        <dbReference type="SAM" id="Phobius"/>
    </source>
</evidence>
<evidence type="ECO:0000313" key="3">
    <source>
        <dbReference type="Proteomes" id="UP001321825"/>
    </source>
</evidence>
<organism evidence="2 3">
    <name type="scientific">Methylomarinovum caldicuralii</name>
    <dbReference type="NCBI Taxonomy" id="438856"/>
    <lineage>
        <taxon>Bacteria</taxon>
        <taxon>Pseudomonadati</taxon>
        <taxon>Pseudomonadota</taxon>
        <taxon>Gammaproteobacteria</taxon>
        <taxon>Methylococcales</taxon>
        <taxon>Methylothermaceae</taxon>
        <taxon>Methylomarinovum</taxon>
    </lineage>
</organism>
<accession>A0AAU9CT35</accession>
<dbReference type="RefSeq" id="WP_317706006.1">
    <property type="nucleotide sequence ID" value="NZ_AP024714.1"/>
</dbReference>
<sequence>MLGGLVALAIAIWFYRTAVEIDDPKPFMWAANGVIVYYIVVFLWWFLVLKPASAALHHQSQAMLAALKYGGILAGLAVVWFVRSRWVASQRKQDSEE</sequence>
<feature type="transmembrane region" description="Helical" evidence="1">
    <location>
        <begin position="61"/>
        <end position="82"/>
    </location>
</feature>
<dbReference type="Proteomes" id="UP001321825">
    <property type="component" value="Chromosome"/>
</dbReference>
<feature type="transmembrane region" description="Helical" evidence="1">
    <location>
        <begin position="28"/>
        <end position="49"/>
    </location>
</feature>
<gene>
    <name evidence="2" type="ORF">MIT9_P0645</name>
</gene>
<name>A0AAU9CT35_9GAMM</name>
<proteinExistence type="predicted"/>
<dbReference type="KEGG" id="mcau:MIT9_P0645"/>
<keyword evidence="1" id="KW-0472">Membrane</keyword>
<keyword evidence="1" id="KW-0812">Transmembrane</keyword>
<reference evidence="3" key="1">
    <citation type="journal article" date="2024" name="Int. J. Syst. Evol. Microbiol.">
        <title>Methylomarinovum tepidoasis sp. nov., a moderately thermophilic methanotroph of the family Methylothermaceae isolated from a deep-sea hydrothermal field.</title>
        <authorList>
            <person name="Hirayama H."/>
            <person name="Takaki Y."/>
            <person name="Abe M."/>
            <person name="Miyazaki M."/>
            <person name="Uematsu K."/>
            <person name="Matsui Y."/>
            <person name="Takai K."/>
        </authorList>
    </citation>
    <scope>NUCLEOTIDE SEQUENCE [LARGE SCALE GENOMIC DNA]</scope>
    <source>
        <strain evidence="3">IT-9</strain>
    </source>
</reference>
<dbReference type="AlphaFoldDB" id="A0AAU9CT35"/>